<organism evidence="1 2">
    <name type="scientific">Streptacidiphilus pinicola</name>
    <dbReference type="NCBI Taxonomy" id="2219663"/>
    <lineage>
        <taxon>Bacteria</taxon>
        <taxon>Bacillati</taxon>
        <taxon>Actinomycetota</taxon>
        <taxon>Actinomycetes</taxon>
        <taxon>Kitasatosporales</taxon>
        <taxon>Streptomycetaceae</taxon>
        <taxon>Streptacidiphilus</taxon>
    </lineage>
</organism>
<dbReference type="EMBL" id="QKYN01000038">
    <property type="protein sequence ID" value="RAG85678.1"/>
    <property type="molecule type" value="Genomic_DNA"/>
</dbReference>
<protein>
    <submittedName>
        <fullName evidence="1">Uncharacterized protein</fullName>
    </submittedName>
</protein>
<gene>
    <name evidence="1" type="ORF">DN069_10545</name>
</gene>
<keyword evidence="2" id="KW-1185">Reference proteome</keyword>
<proteinExistence type="predicted"/>
<sequence>MNDDRHGTNRRGRHRRRTVTTTLALVAVALAGLLALLDVVSLSAAPTPAPAPTPELFPTLCTTALPSAWKRALTDPADAWPRGHGTLLAVTPDGSVRYARTGDELVELSGPSSSRRLVLTLPATSATPRGIGGWTVTGAVAGDWFVFGLAPTGYAPDPGYLGLYAWDHRTGALRVLQAVRPTPSTRVLSWTSGDGLVAWEASPAPLGPLPPPESHLIEDLATGRRGTTAYTVLFLSGGLAVSDDPSTGPVAEGTRGATSEPVAQALRRTLLPAWSEMTSDTAPGVLLWSTDPWHAPPVGTTVPLGGWRDWNVWLPAAGSVLRIQPQAGRGEVAANLLGDDFLAVRSVRADPQAPHGASDEQSLLIDLRTHDEAPLPLPALLDGPVFGADGRQPHVLELAALPRLPHC</sequence>
<comment type="caution">
    <text evidence="1">The sequence shown here is derived from an EMBL/GenBank/DDBJ whole genome shotgun (WGS) entry which is preliminary data.</text>
</comment>
<evidence type="ECO:0000313" key="1">
    <source>
        <dbReference type="EMBL" id="RAG85678.1"/>
    </source>
</evidence>
<name>A0A2X0JDG4_9ACTN</name>
<dbReference type="Proteomes" id="UP000248889">
    <property type="component" value="Unassembled WGS sequence"/>
</dbReference>
<dbReference type="AlphaFoldDB" id="A0A2X0JDG4"/>
<evidence type="ECO:0000313" key="2">
    <source>
        <dbReference type="Proteomes" id="UP000248889"/>
    </source>
</evidence>
<reference evidence="1 2" key="1">
    <citation type="submission" date="2018-06" db="EMBL/GenBank/DDBJ databases">
        <title>Streptacidiphilus pinicola sp. nov., isolated from pine grove soil.</title>
        <authorList>
            <person name="Roh S.G."/>
            <person name="Park S."/>
            <person name="Kim M.-K."/>
            <person name="Yun B.-R."/>
            <person name="Park J."/>
            <person name="Kim M.J."/>
            <person name="Kim Y.S."/>
            <person name="Kim S.B."/>
        </authorList>
    </citation>
    <scope>NUCLEOTIDE SEQUENCE [LARGE SCALE GENOMIC DNA]</scope>
    <source>
        <strain evidence="1 2">MMS16-CNU450</strain>
    </source>
</reference>
<accession>A0A2X0JDG4</accession>